<dbReference type="SUPFAM" id="SSF89372">
    <property type="entry name" value="Fucose-specific lectin"/>
    <property type="match status" value="1"/>
</dbReference>
<sequence length="291" mass="32141">MRDVDNNYPSWEDINVKNGTPLSVANEVREDFFQTSLIWLDDKTGLQMAYQRKDGPWQLADGWASSRFPIASYSHIASSWIEDCDSCMRKEVAVFQNLDNDLLMINRSTNDAGEAFKISGNRPSQASSFACAPRWNKGVLGLTYFTDVNEAIQVVGFTPPLGTADNTSYWYVDTDAIGNSVFPDSADIAALSYGYTEDGSTVYTQALLTQPQSDSGGVWTVRRKENFWQSGSPLDGMSDVLSYSAIAANQNRRVYAMIENEAGNLELFEWELDDLGDATAVGTVSTTIMGN</sequence>
<accession>A0AA39XPZ5</accession>
<comment type="caution">
    <text evidence="1">The sequence shown here is derived from an EMBL/GenBank/DDBJ whole genome shotgun (WGS) entry which is preliminary data.</text>
</comment>
<reference evidence="1" key="1">
    <citation type="submission" date="2023-06" db="EMBL/GenBank/DDBJ databases">
        <title>Multi-omics analyses reveal the molecular pathogenesis toolkit of Lasiodiplodia hormozganensis, a cross-kingdom pathogen.</title>
        <authorList>
            <person name="Felix C."/>
            <person name="Meneses R."/>
            <person name="Goncalves M.F.M."/>
            <person name="Tilleman L."/>
            <person name="Duarte A.S."/>
            <person name="Jorrin-Novo J.V."/>
            <person name="Van De Peer Y."/>
            <person name="Deforce D."/>
            <person name="Van Nieuwerburgh F."/>
            <person name="Esteves A.C."/>
            <person name="Alves A."/>
        </authorList>
    </citation>
    <scope>NUCLEOTIDE SEQUENCE</scope>
    <source>
        <strain evidence="1">CBS 339.90</strain>
    </source>
</reference>
<dbReference type="AlphaFoldDB" id="A0AA39XPZ5"/>
<gene>
    <name evidence="1" type="ORF">DIS24_g10178</name>
</gene>
<dbReference type="Proteomes" id="UP001175001">
    <property type="component" value="Unassembled WGS sequence"/>
</dbReference>
<dbReference type="Gene3D" id="2.120.10.70">
    <property type="entry name" value="Fucose-specific lectin"/>
    <property type="match status" value="1"/>
</dbReference>
<evidence type="ECO:0008006" key="3">
    <source>
        <dbReference type="Google" id="ProtNLM"/>
    </source>
</evidence>
<name>A0AA39XPZ5_9PEZI</name>
<dbReference type="EMBL" id="JAUJDW010000103">
    <property type="protein sequence ID" value="KAK0638087.1"/>
    <property type="molecule type" value="Genomic_DNA"/>
</dbReference>
<evidence type="ECO:0000313" key="1">
    <source>
        <dbReference type="EMBL" id="KAK0638087.1"/>
    </source>
</evidence>
<evidence type="ECO:0000313" key="2">
    <source>
        <dbReference type="Proteomes" id="UP001175001"/>
    </source>
</evidence>
<proteinExistence type="predicted"/>
<organism evidence="1 2">
    <name type="scientific">Lasiodiplodia hormozganensis</name>
    <dbReference type="NCBI Taxonomy" id="869390"/>
    <lineage>
        <taxon>Eukaryota</taxon>
        <taxon>Fungi</taxon>
        <taxon>Dikarya</taxon>
        <taxon>Ascomycota</taxon>
        <taxon>Pezizomycotina</taxon>
        <taxon>Dothideomycetes</taxon>
        <taxon>Dothideomycetes incertae sedis</taxon>
        <taxon>Botryosphaeriales</taxon>
        <taxon>Botryosphaeriaceae</taxon>
        <taxon>Lasiodiplodia</taxon>
    </lineage>
</organism>
<keyword evidence="2" id="KW-1185">Reference proteome</keyword>
<protein>
    <recommendedName>
        <fullName evidence="3">Fucose-specific lectin</fullName>
    </recommendedName>
</protein>